<dbReference type="InterPro" id="IPR027417">
    <property type="entry name" value="P-loop_NTPase"/>
</dbReference>
<dbReference type="GO" id="GO:0030488">
    <property type="term" value="P:tRNA methylation"/>
    <property type="evidence" value="ECO:0007669"/>
    <property type="project" value="TreeGrafter"/>
</dbReference>
<dbReference type="PANTHER" id="PTHR42714:SF2">
    <property type="entry name" value="TRNA MODIFICATION GTPASE GTPBP3, MITOCHONDRIAL"/>
    <property type="match status" value="1"/>
</dbReference>
<dbReference type="GeneID" id="64638570"/>
<dbReference type="CDD" id="cd00882">
    <property type="entry name" value="Ras_like_GTPase"/>
    <property type="match status" value="1"/>
</dbReference>
<dbReference type="Gene3D" id="3.40.50.300">
    <property type="entry name" value="P-loop containing nucleotide triphosphate hydrolases"/>
    <property type="match status" value="2"/>
</dbReference>
<dbReference type="GO" id="GO:0005737">
    <property type="term" value="C:cytoplasm"/>
    <property type="evidence" value="ECO:0007669"/>
    <property type="project" value="TreeGrafter"/>
</dbReference>
<gene>
    <name evidence="2" type="ORF">BJ212DRAFT_999368</name>
</gene>
<dbReference type="OrthoDB" id="8954335at2759"/>
<feature type="domain" description="G" evidence="1">
    <location>
        <begin position="356"/>
        <end position="452"/>
    </location>
</feature>
<dbReference type="Pfam" id="PF01926">
    <property type="entry name" value="MMR_HSR1"/>
    <property type="match status" value="2"/>
</dbReference>
<dbReference type="RefSeq" id="XP_041186284.1">
    <property type="nucleotide sequence ID" value="XM_041344554.1"/>
</dbReference>
<feature type="domain" description="G" evidence="1">
    <location>
        <begin position="60"/>
        <end position="185"/>
    </location>
</feature>
<dbReference type="EMBL" id="JABBWG010000078">
    <property type="protein sequence ID" value="KAG1802465.1"/>
    <property type="molecule type" value="Genomic_DNA"/>
</dbReference>
<accession>A0A9P7DTB7</accession>
<evidence type="ECO:0000313" key="3">
    <source>
        <dbReference type="Proteomes" id="UP000807769"/>
    </source>
</evidence>
<dbReference type="PANTHER" id="PTHR42714">
    <property type="entry name" value="TRNA MODIFICATION GTPASE GTPBP3"/>
    <property type="match status" value="1"/>
</dbReference>
<sequence length="606" mass="68797">MSSLAIGLQVVIFIASLFCVCKWRTQYQKSLIPRFRPRSSTQPKTITCCNRLLSMDTKNIVLFGERGVGKSSIINLLAGRRVAKISSDTDVCTLHYEAYDVTIENVPYRIYDTAAADNDRVDPIEFLNAITNAGELMKELRKKGGVALLLYCIKAGRTPTMFATNYRLFYEFLFEKKIPVAVVVTNLEREDCMDDWYARNKEWFERHAVKCIGHACVTAADDLDPTYRKKYDMSRTEVGRLIRRHAHGAENGGDAWLARFTGGLKDLLTGRPYKSDALGVLTKRCGMEESLAKDVIRILAPESTTKTIRPKTAESTIQTIPSAMAASRTERNTTPSMSGPQLQLVKDHNLPKRHKTIVLFGEAGAGKSSLINLMAGEELAPTSPDMQRCTMQWKEYTINFGGDSYQVFDTVGLEEPQLGMKEYLESVENTYRLIKELDRRGGIDLLIFCICPGNIITTIQRNYRLFHEFLCEKKTPVALAIAGLERERRMEDWWERNKRTFDKYQIQVAGHACITTTNRLGSGYRDLYEESRITIRKLVTKCTADEQKQTRMGEDNLFVSLMRKPKELLAGNSHMKTKDLVPLLMERCSMSEDVAVQLANMIKQDE</sequence>
<dbReference type="InterPro" id="IPR006073">
    <property type="entry name" value="GTP-bd"/>
</dbReference>
<dbReference type="GO" id="GO:0002098">
    <property type="term" value="P:tRNA wobble uridine modification"/>
    <property type="evidence" value="ECO:0007669"/>
    <property type="project" value="TreeGrafter"/>
</dbReference>
<proteinExistence type="predicted"/>
<evidence type="ECO:0000313" key="2">
    <source>
        <dbReference type="EMBL" id="KAG1802465.1"/>
    </source>
</evidence>
<organism evidence="2 3">
    <name type="scientific">Suillus subaureus</name>
    <dbReference type="NCBI Taxonomy" id="48587"/>
    <lineage>
        <taxon>Eukaryota</taxon>
        <taxon>Fungi</taxon>
        <taxon>Dikarya</taxon>
        <taxon>Basidiomycota</taxon>
        <taxon>Agaricomycotina</taxon>
        <taxon>Agaricomycetes</taxon>
        <taxon>Agaricomycetidae</taxon>
        <taxon>Boletales</taxon>
        <taxon>Suillineae</taxon>
        <taxon>Suillaceae</taxon>
        <taxon>Suillus</taxon>
    </lineage>
</organism>
<keyword evidence="3" id="KW-1185">Reference proteome</keyword>
<protein>
    <recommendedName>
        <fullName evidence="1">G domain-containing protein</fullName>
    </recommendedName>
</protein>
<dbReference type="SUPFAM" id="SSF52540">
    <property type="entry name" value="P-loop containing nucleoside triphosphate hydrolases"/>
    <property type="match status" value="2"/>
</dbReference>
<comment type="caution">
    <text evidence="2">The sequence shown here is derived from an EMBL/GenBank/DDBJ whole genome shotgun (WGS) entry which is preliminary data.</text>
</comment>
<dbReference type="GO" id="GO:0005525">
    <property type="term" value="F:GTP binding"/>
    <property type="evidence" value="ECO:0007669"/>
    <property type="project" value="InterPro"/>
</dbReference>
<name>A0A9P7DTB7_9AGAM</name>
<dbReference type="Proteomes" id="UP000807769">
    <property type="component" value="Unassembled WGS sequence"/>
</dbReference>
<dbReference type="AlphaFoldDB" id="A0A9P7DTB7"/>
<evidence type="ECO:0000259" key="1">
    <source>
        <dbReference type="Pfam" id="PF01926"/>
    </source>
</evidence>
<reference evidence="2" key="1">
    <citation type="journal article" date="2020" name="New Phytol.">
        <title>Comparative genomics reveals dynamic genome evolution in host specialist ectomycorrhizal fungi.</title>
        <authorList>
            <person name="Lofgren L.A."/>
            <person name="Nguyen N.H."/>
            <person name="Vilgalys R."/>
            <person name="Ruytinx J."/>
            <person name="Liao H.L."/>
            <person name="Branco S."/>
            <person name="Kuo A."/>
            <person name="LaButti K."/>
            <person name="Lipzen A."/>
            <person name="Andreopoulos W."/>
            <person name="Pangilinan J."/>
            <person name="Riley R."/>
            <person name="Hundley H."/>
            <person name="Na H."/>
            <person name="Barry K."/>
            <person name="Grigoriev I.V."/>
            <person name="Stajich J.E."/>
            <person name="Kennedy P.G."/>
        </authorList>
    </citation>
    <scope>NUCLEOTIDE SEQUENCE</scope>
    <source>
        <strain evidence="2">MN1</strain>
    </source>
</reference>